<dbReference type="SUPFAM" id="SSF88659">
    <property type="entry name" value="Sigma3 and sigma4 domains of RNA polymerase sigma factors"/>
    <property type="match status" value="1"/>
</dbReference>
<dbReference type="InterPro" id="IPR013324">
    <property type="entry name" value="RNA_pol_sigma_r3/r4-like"/>
</dbReference>
<dbReference type="InterPro" id="IPR014284">
    <property type="entry name" value="RNA_pol_sigma-70_dom"/>
</dbReference>
<gene>
    <name evidence="7" type="ORF">HW115_00185</name>
</gene>
<dbReference type="NCBIfam" id="TIGR02937">
    <property type="entry name" value="sigma70-ECF"/>
    <property type="match status" value="1"/>
</dbReference>
<dbReference type="PANTHER" id="PTHR43133">
    <property type="entry name" value="RNA POLYMERASE ECF-TYPE SIGMA FACTO"/>
    <property type="match status" value="1"/>
</dbReference>
<dbReference type="Gene3D" id="1.10.10.10">
    <property type="entry name" value="Winged helix-like DNA-binding domain superfamily/Winged helix DNA-binding domain"/>
    <property type="match status" value="1"/>
</dbReference>
<dbReference type="InterPro" id="IPR013249">
    <property type="entry name" value="RNA_pol_sigma70_r4_t2"/>
</dbReference>
<dbReference type="InterPro" id="IPR039425">
    <property type="entry name" value="RNA_pol_sigma-70-like"/>
</dbReference>
<evidence type="ECO:0000259" key="6">
    <source>
        <dbReference type="Pfam" id="PF08281"/>
    </source>
</evidence>
<protein>
    <submittedName>
        <fullName evidence="7">Sigma-70 family RNA polymerase sigma factor</fullName>
    </submittedName>
</protein>
<evidence type="ECO:0000256" key="4">
    <source>
        <dbReference type="ARBA" id="ARBA00023163"/>
    </source>
</evidence>
<evidence type="ECO:0000256" key="2">
    <source>
        <dbReference type="ARBA" id="ARBA00023015"/>
    </source>
</evidence>
<dbReference type="PANTHER" id="PTHR43133:SF39">
    <property type="entry name" value="SIMILAR TO RNA POLYMERASE SIGMA-E FACTOR"/>
    <property type="match status" value="1"/>
</dbReference>
<feature type="domain" description="RNA polymerase sigma-70 region 2" evidence="5">
    <location>
        <begin position="14"/>
        <end position="55"/>
    </location>
</feature>
<dbReference type="EMBL" id="JACBAZ010000001">
    <property type="protein sequence ID" value="NWK54011.1"/>
    <property type="molecule type" value="Genomic_DNA"/>
</dbReference>
<dbReference type="AlphaFoldDB" id="A0A851GE81"/>
<comment type="caution">
    <text evidence="7">The sequence shown here is derived from an EMBL/GenBank/DDBJ whole genome shotgun (WGS) entry which is preliminary data.</text>
</comment>
<proteinExistence type="inferred from homology"/>
<comment type="similarity">
    <text evidence="1">Belongs to the sigma-70 factor family. ECF subfamily.</text>
</comment>
<organism evidence="7 8">
    <name type="scientific">Oceaniferula marina</name>
    <dbReference type="NCBI Taxonomy" id="2748318"/>
    <lineage>
        <taxon>Bacteria</taxon>
        <taxon>Pseudomonadati</taxon>
        <taxon>Verrucomicrobiota</taxon>
        <taxon>Verrucomicrobiia</taxon>
        <taxon>Verrucomicrobiales</taxon>
        <taxon>Verrucomicrobiaceae</taxon>
        <taxon>Oceaniferula</taxon>
    </lineage>
</organism>
<accession>A0A851GE81</accession>
<dbReference type="Pfam" id="PF08281">
    <property type="entry name" value="Sigma70_r4_2"/>
    <property type="match status" value="1"/>
</dbReference>
<dbReference type="Pfam" id="PF04542">
    <property type="entry name" value="Sigma70_r2"/>
    <property type="match status" value="1"/>
</dbReference>
<evidence type="ECO:0000259" key="5">
    <source>
        <dbReference type="Pfam" id="PF04542"/>
    </source>
</evidence>
<keyword evidence="3" id="KW-0731">Sigma factor</keyword>
<dbReference type="Proteomes" id="UP000557872">
    <property type="component" value="Unassembled WGS sequence"/>
</dbReference>
<dbReference type="GO" id="GO:0016987">
    <property type="term" value="F:sigma factor activity"/>
    <property type="evidence" value="ECO:0007669"/>
    <property type="project" value="UniProtKB-KW"/>
</dbReference>
<dbReference type="GO" id="GO:0006352">
    <property type="term" value="P:DNA-templated transcription initiation"/>
    <property type="evidence" value="ECO:0007669"/>
    <property type="project" value="InterPro"/>
</dbReference>
<dbReference type="GO" id="GO:0003677">
    <property type="term" value="F:DNA binding"/>
    <property type="evidence" value="ECO:0007669"/>
    <property type="project" value="InterPro"/>
</dbReference>
<keyword evidence="4" id="KW-0804">Transcription</keyword>
<dbReference type="Gene3D" id="1.10.1740.10">
    <property type="match status" value="1"/>
</dbReference>
<dbReference type="InterPro" id="IPR036388">
    <property type="entry name" value="WH-like_DNA-bd_sf"/>
</dbReference>
<feature type="domain" description="RNA polymerase sigma factor 70 region 4 type 2" evidence="6">
    <location>
        <begin position="110"/>
        <end position="161"/>
    </location>
</feature>
<reference evidence="7 8" key="1">
    <citation type="submission" date="2020-07" db="EMBL/GenBank/DDBJ databases">
        <title>Roseicoccus Jingziensis gen. nov., sp. nov., isolated from coastal seawater.</title>
        <authorList>
            <person name="Feng X."/>
        </authorList>
    </citation>
    <scope>NUCLEOTIDE SEQUENCE [LARGE SCALE GENOMIC DNA]</scope>
    <source>
        <strain evidence="7 8">N1E253</strain>
    </source>
</reference>
<keyword evidence="8" id="KW-1185">Reference proteome</keyword>
<evidence type="ECO:0000313" key="7">
    <source>
        <dbReference type="EMBL" id="NWK54011.1"/>
    </source>
</evidence>
<dbReference type="InterPro" id="IPR007627">
    <property type="entry name" value="RNA_pol_sigma70_r2"/>
</dbReference>
<name>A0A851GE81_9BACT</name>
<evidence type="ECO:0000256" key="1">
    <source>
        <dbReference type="ARBA" id="ARBA00010641"/>
    </source>
</evidence>
<sequence>MSHPQAEAWKDWLKEHGGRLYMYARQRSSCREDAEDMVQDAMVRLWHYQEERGNTPPDLPLAYSVLRFVAMDYGKKLGRKKRKEEAIIFLHDRDDYWCDSSAEDDEDAHLLRQAVDSLGEKLREVVTLKVWGGLTFNEIAETMAISPNTAASRYRYALEQLERKLEHLNQQGHGSA</sequence>
<evidence type="ECO:0000256" key="3">
    <source>
        <dbReference type="ARBA" id="ARBA00023082"/>
    </source>
</evidence>
<evidence type="ECO:0000313" key="8">
    <source>
        <dbReference type="Proteomes" id="UP000557872"/>
    </source>
</evidence>
<dbReference type="CDD" id="cd06171">
    <property type="entry name" value="Sigma70_r4"/>
    <property type="match status" value="1"/>
</dbReference>
<dbReference type="InterPro" id="IPR013325">
    <property type="entry name" value="RNA_pol_sigma_r2"/>
</dbReference>
<keyword evidence="2" id="KW-0805">Transcription regulation</keyword>
<dbReference type="SUPFAM" id="SSF88946">
    <property type="entry name" value="Sigma2 domain of RNA polymerase sigma factors"/>
    <property type="match status" value="1"/>
</dbReference>
<dbReference type="RefSeq" id="WP_178930561.1">
    <property type="nucleotide sequence ID" value="NZ_JACBAZ010000001.1"/>
</dbReference>